<evidence type="ECO:0000256" key="1">
    <source>
        <dbReference type="SAM" id="MobiDB-lite"/>
    </source>
</evidence>
<evidence type="ECO:0000313" key="2">
    <source>
        <dbReference type="EMBL" id="REG37929.1"/>
    </source>
</evidence>
<dbReference type="EMBL" id="QUMU01000001">
    <property type="protein sequence ID" value="REG37929.1"/>
    <property type="molecule type" value="Genomic_DNA"/>
</dbReference>
<reference evidence="2 3" key="1">
    <citation type="submission" date="2018-08" db="EMBL/GenBank/DDBJ databases">
        <title>Genomic Encyclopedia of Archaeal and Bacterial Type Strains, Phase II (KMG-II): from individual species to whole genera.</title>
        <authorList>
            <person name="Goeker M."/>
        </authorList>
    </citation>
    <scope>NUCLEOTIDE SEQUENCE [LARGE SCALE GENOMIC DNA]</scope>
    <source>
        <strain evidence="2 3">DSM 2261</strain>
    </source>
</reference>
<organism evidence="2 3">
    <name type="scientific">Archangium gephyra</name>
    <dbReference type="NCBI Taxonomy" id="48"/>
    <lineage>
        <taxon>Bacteria</taxon>
        <taxon>Pseudomonadati</taxon>
        <taxon>Myxococcota</taxon>
        <taxon>Myxococcia</taxon>
        <taxon>Myxococcales</taxon>
        <taxon>Cystobacterineae</taxon>
        <taxon>Archangiaceae</taxon>
        <taxon>Archangium</taxon>
    </lineage>
</organism>
<comment type="caution">
    <text evidence="2">The sequence shown here is derived from an EMBL/GenBank/DDBJ whole genome shotgun (WGS) entry which is preliminary data.</text>
</comment>
<gene>
    <name evidence="2" type="ORF">ATI61_101919</name>
</gene>
<keyword evidence="3" id="KW-1185">Reference proteome</keyword>
<accession>A0ABX9KCY8</accession>
<dbReference type="RefSeq" id="WP_147332729.1">
    <property type="nucleotide sequence ID" value="NZ_CP011509.1"/>
</dbReference>
<evidence type="ECO:0000313" key="3">
    <source>
        <dbReference type="Proteomes" id="UP000256345"/>
    </source>
</evidence>
<protein>
    <submittedName>
        <fullName evidence="2">Uncharacterized protein</fullName>
    </submittedName>
</protein>
<dbReference type="Proteomes" id="UP000256345">
    <property type="component" value="Unassembled WGS sequence"/>
</dbReference>
<feature type="region of interest" description="Disordered" evidence="1">
    <location>
        <begin position="1"/>
        <end position="59"/>
    </location>
</feature>
<sequence length="59" mass="6222">MTTRTKAAKKQVKSPTSTAKKAASKKSPARILLPSGVTDGDTKKATPRKSPAKRLESGK</sequence>
<proteinExistence type="predicted"/>
<name>A0ABX9KCY8_9BACT</name>
<feature type="compositionally biased region" description="Basic residues" evidence="1">
    <location>
        <begin position="1"/>
        <end position="12"/>
    </location>
</feature>